<dbReference type="PANTHER" id="PTHR11452:SF61">
    <property type="entry name" value="ALPHA-GALACTOSIDASE B-RELATED"/>
    <property type="match status" value="1"/>
</dbReference>
<evidence type="ECO:0000256" key="5">
    <source>
        <dbReference type="ARBA" id="ARBA00022525"/>
    </source>
</evidence>
<sequence>MMSPSSLFLIFALVLNPAVGYVMPDGHTGKLPSLGWNSWNAYHCDIDEDKVLAAAQALVDHGLRDAGYTYVNIDDCWSEKTGRVNGHIMPNMTRFPDGINGLADKVHGMNLNMGIYSTAGNATCAGYPASLGYEDVDAGDFASWGIDYLKLDNCNVYPLNWTDQFIYCTQDRSDINLTANGTCTQQLDPDLAPAGYDWRSSNTYERFTRMRDALAAQKREMLLSLCIWGYADVYDWGNETGISWRMSGDIGPYWNAVTRILNINSFKLNSVNFWGHNDADMLEVGNGNLTFEETRSHFAFWAAMKSPLLIGTDLTNLSQTNIDLLKNHYLLAFNQDDVYGAPATPYKWDWTWDPYSPAEYWSGASQMGHLVLMLNPSNDTAQHKEAVWSEIPGLCDGSYEVTDVWTGQDMGCLQSYSAEVAVHDTAAILVGKRC</sequence>
<dbReference type="EMBL" id="KN847323">
    <property type="protein sequence ID" value="KIW50454.1"/>
    <property type="molecule type" value="Genomic_DNA"/>
</dbReference>
<evidence type="ECO:0000259" key="12">
    <source>
        <dbReference type="Pfam" id="PF17801"/>
    </source>
</evidence>
<feature type="chain" id="PRO_5002241377" description="Alpha-galactosidase" evidence="11">
    <location>
        <begin position="21"/>
        <end position="434"/>
    </location>
</feature>
<gene>
    <name evidence="13" type="ORF">PV05_12041</name>
</gene>
<dbReference type="InterPro" id="IPR041233">
    <property type="entry name" value="Melibiase_C"/>
</dbReference>
<dbReference type="InterPro" id="IPR013785">
    <property type="entry name" value="Aldolase_TIM"/>
</dbReference>
<dbReference type="PROSITE" id="PS00512">
    <property type="entry name" value="ALPHA_GALACTOSIDASE"/>
    <property type="match status" value="1"/>
</dbReference>
<dbReference type="Pfam" id="PF16499">
    <property type="entry name" value="Melibiase_2"/>
    <property type="match status" value="2"/>
</dbReference>
<dbReference type="InterPro" id="IPR013780">
    <property type="entry name" value="Glyco_hydro_b"/>
</dbReference>
<dbReference type="GeneID" id="25333949"/>
<reference evidence="13 14" key="1">
    <citation type="submission" date="2015-01" db="EMBL/GenBank/DDBJ databases">
        <title>The Genome Sequence of Exophiala xenobiotica CBS118157.</title>
        <authorList>
            <consortium name="The Broad Institute Genomics Platform"/>
            <person name="Cuomo C."/>
            <person name="de Hoog S."/>
            <person name="Gorbushina A."/>
            <person name="Stielow B."/>
            <person name="Teixiera M."/>
            <person name="Abouelleil A."/>
            <person name="Chapman S.B."/>
            <person name="Priest M."/>
            <person name="Young S.K."/>
            <person name="Wortman J."/>
            <person name="Nusbaum C."/>
            <person name="Birren B."/>
        </authorList>
    </citation>
    <scope>NUCLEOTIDE SEQUENCE [LARGE SCALE GENOMIC DNA]</scope>
    <source>
        <strain evidence="13 14">CBS 118157</strain>
    </source>
</reference>
<dbReference type="SUPFAM" id="SSF51445">
    <property type="entry name" value="(Trans)glycosidases"/>
    <property type="match status" value="1"/>
</dbReference>
<organism evidence="13 14">
    <name type="scientific">Exophiala xenobiotica</name>
    <dbReference type="NCBI Taxonomy" id="348802"/>
    <lineage>
        <taxon>Eukaryota</taxon>
        <taxon>Fungi</taxon>
        <taxon>Dikarya</taxon>
        <taxon>Ascomycota</taxon>
        <taxon>Pezizomycotina</taxon>
        <taxon>Eurotiomycetes</taxon>
        <taxon>Chaetothyriomycetidae</taxon>
        <taxon>Chaetothyriales</taxon>
        <taxon>Herpotrichiellaceae</taxon>
        <taxon>Exophiala</taxon>
    </lineage>
</organism>
<evidence type="ECO:0000256" key="7">
    <source>
        <dbReference type="ARBA" id="ARBA00022801"/>
    </source>
</evidence>
<comment type="subcellular location">
    <subcellularLocation>
        <location evidence="3">Secreted</location>
    </subcellularLocation>
</comment>
<accession>A0A0D2ERP3</accession>
<evidence type="ECO:0000256" key="1">
    <source>
        <dbReference type="ARBA" id="ARBA00001255"/>
    </source>
</evidence>
<keyword evidence="9 10" id="KW-0326">Glycosidase</keyword>
<feature type="domain" description="Alpha galactosidase C-terminal" evidence="12">
    <location>
        <begin position="357"/>
        <end position="428"/>
    </location>
</feature>
<dbReference type="STRING" id="348802.A0A0D2ERP3"/>
<evidence type="ECO:0000256" key="8">
    <source>
        <dbReference type="ARBA" id="ARBA00023180"/>
    </source>
</evidence>
<dbReference type="InterPro" id="IPR000111">
    <property type="entry name" value="Glyco_hydro_27/36_CS"/>
</dbReference>
<dbReference type="GO" id="GO:0005975">
    <property type="term" value="P:carbohydrate metabolic process"/>
    <property type="evidence" value="ECO:0007669"/>
    <property type="project" value="InterPro"/>
</dbReference>
<comment type="catalytic activity">
    <reaction evidence="1 10">
        <text>Hydrolysis of terminal, non-reducing alpha-D-galactose residues in alpha-D-galactosides, including galactose oligosaccharides, galactomannans and galactolipids.</text>
        <dbReference type="EC" id="3.2.1.22"/>
    </reaction>
</comment>
<evidence type="ECO:0000256" key="9">
    <source>
        <dbReference type="ARBA" id="ARBA00023295"/>
    </source>
</evidence>
<name>A0A0D2ERP3_9EURO</name>
<dbReference type="PRINTS" id="PR00740">
    <property type="entry name" value="GLHYDRLASE27"/>
</dbReference>
<evidence type="ECO:0000256" key="10">
    <source>
        <dbReference type="RuleBase" id="RU361168"/>
    </source>
</evidence>
<keyword evidence="8" id="KW-0325">Glycoprotein</keyword>
<dbReference type="HOGENOM" id="CLU_013093_2_2_1"/>
<evidence type="ECO:0000256" key="11">
    <source>
        <dbReference type="SAM" id="SignalP"/>
    </source>
</evidence>
<keyword evidence="10" id="KW-1015">Disulfide bond</keyword>
<dbReference type="EC" id="3.2.1.22" evidence="10"/>
<evidence type="ECO:0000313" key="14">
    <source>
        <dbReference type="Proteomes" id="UP000054342"/>
    </source>
</evidence>
<evidence type="ECO:0000256" key="6">
    <source>
        <dbReference type="ARBA" id="ARBA00022729"/>
    </source>
</evidence>
<dbReference type="SUPFAM" id="SSF51011">
    <property type="entry name" value="Glycosyl hydrolase domain"/>
    <property type="match status" value="1"/>
</dbReference>
<dbReference type="GO" id="GO:0005576">
    <property type="term" value="C:extracellular region"/>
    <property type="evidence" value="ECO:0007669"/>
    <property type="project" value="UniProtKB-SubCell"/>
</dbReference>
<comment type="function">
    <text evidence="2">Hydrolyzes a variety of simple alpha-D-galactoside as well as more complex molecules such as oligosaccharides and polysaccharides.</text>
</comment>
<dbReference type="Gene3D" id="3.20.20.70">
    <property type="entry name" value="Aldolase class I"/>
    <property type="match status" value="1"/>
</dbReference>
<proteinExistence type="inferred from homology"/>
<dbReference type="AlphaFoldDB" id="A0A0D2ERP3"/>
<dbReference type="InterPro" id="IPR017853">
    <property type="entry name" value="GH"/>
</dbReference>
<dbReference type="OrthoDB" id="5795902at2759"/>
<dbReference type="Pfam" id="PF17801">
    <property type="entry name" value="Melibiase_C"/>
    <property type="match status" value="1"/>
</dbReference>
<evidence type="ECO:0000256" key="4">
    <source>
        <dbReference type="ARBA" id="ARBA00009743"/>
    </source>
</evidence>
<feature type="signal peptide" evidence="11">
    <location>
        <begin position="1"/>
        <end position="20"/>
    </location>
</feature>
<dbReference type="InterPro" id="IPR002241">
    <property type="entry name" value="Glyco_hydro_27"/>
</dbReference>
<dbReference type="PANTHER" id="PTHR11452">
    <property type="entry name" value="ALPHA-GALACTOSIDASE/ALPHA-N-ACETYLGALACTOSAMINIDASE"/>
    <property type="match status" value="1"/>
</dbReference>
<dbReference type="CDD" id="cd14792">
    <property type="entry name" value="GH27"/>
    <property type="match status" value="1"/>
</dbReference>
<dbReference type="Gene3D" id="2.60.40.1180">
    <property type="entry name" value="Golgi alpha-mannosidase II"/>
    <property type="match status" value="1"/>
</dbReference>
<evidence type="ECO:0000313" key="13">
    <source>
        <dbReference type="EMBL" id="KIW50454.1"/>
    </source>
</evidence>
<dbReference type="RefSeq" id="XP_013311038.1">
    <property type="nucleotide sequence ID" value="XM_013455584.1"/>
</dbReference>
<evidence type="ECO:0000256" key="3">
    <source>
        <dbReference type="ARBA" id="ARBA00004613"/>
    </source>
</evidence>
<evidence type="ECO:0000256" key="2">
    <source>
        <dbReference type="ARBA" id="ARBA00003969"/>
    </source>
</evidence>
<keyword evidence="6 11" id="KW-0732">Signal</keyword>
<comment type="similarity">
    <text evidence="4 10">Belongs to the glycosyl hydrolase 27 family.</text>
</comment>
<keyword evidence="14" id="KW-1185">Reference proteome</keyword>
<keyword evidence="5" id="KW-0964">Secreted</keyword>
<protein>
    <recommendedName>
        <fullName evidence="10">Alpha-galactosidase</fullName>
        <ecNumber evidence="10">3.2.1.22</ecNumber>
    </recommendedName>
    <alternativeName>
        <fullName evidence="10">Melibiase</fullName>
    </alternativeName>
</protein>
<dbReference type="GO" id="GO:0004557">
    <property type="term" value="F:alpha-galactosidase activity"/>
    <property type="evidence" value="ECO:0007669"/>
    <property type="project" value="UniProtKB-EC"/>
</dbReference>
<dbReference type="Proteomes" id="UP000054342">
    <property type="component" value="Unassembled WGS sequence"/>
</dbReference>
<keyword evidence="7 10" id="KW-0378">Hydrolase</keyword>